<evidence type="ECO:0000313" key="10">
    <source>
        <dbReference type="Proteomes" id="UP000252174"/>
    </source>
</evidence>
<name>A0A369ANZ5_9BURK</name>
<feature type="transmembrane region" description="Helical" evidence="8">
    <location>
        <begin position="224"/>
        <end position="242"/>
    </location>
</feature>
<keyword evidence="10" id="KW-1185">Reference proteome</keyword>
<evidence type="ECO:0000256" key="1">
    <source>
        <dbReference type="ARBA" id="ARBA00004651"/>
    </source>
</evidence>
<evidence type="ECO:0000256" key="5">
    <source>
        <dbReference type="ARBA" id="ARBA00022692"/>
    </source>
</evidence>
<protein>
    <recommendedName>
        <fullName evidence="8">Probable membrane transporter protein</fullName>
    </recommendedName>
</protein>
<evidence type="ECO:0000256" key="7">
    <source>
        <dbReference type="ARBA" id="ARBA00023136"/>
    </source>
</evidence>
<dbReference type="PANTHER" id="PTHR30269">
    <property type="entry name" value="TRANSMEMBRANE PROTEIN YFCA"/>
    <property type="match status" value="1"/>
</dbReference>
<dbReference type="AlphaFoldDB" id="A0A369ANZ5"/>
<dbReference type="EMBL" id="QPJU01000002">
    <property type="protein sequence ID" value="RCX10835.1"/>
    <property type="molecule type" value="Genomic_DNA"/>
</dbReference>
<feature type="transmembrane region" description="Helical" evidence="8">
    <location>
        <begin position="130"/>
        <end position="159"/>
    </location>
</feature>
<keyword evidence="4 8" id="KW-1003">Cell membrane</keyword>
<dbReference type="InterPro" id="IPR002781">
    <property type="entry name" value="TM_pro_TauE-like"/>
</dbReference>
<comment type="subcellular location">
    <subcellularLocation>
        <location evidence="1 8">Cell membrane</location>
        <topology evidence="1 8">Multi-pass membrane protein</topology>
    </subcellularLocation>
</comment>
<dbReference type="InterPro" id="IPR052017">
    <property type="entry name" value="TSUP"/>
</dbReference>
<keyword evidence="3" id="KW-0813">Transport</keyword>
<dbReference type="Pfam" id="PF01925">
    <property type="entry name" value="TauE"/>
    <property type="match status" value="1"/>
</dbReference>
<reference evidence="9 10" key="1">
    <citation type="submission" date="2018-07" db="EMBL/GenBank/DDBJ databases">
        <title>Genomic Encyclopedia of Type Strains, Phase IV (KMG-IV): sequencing the most valuable type-strain genomes for metagenomic binning, comparative biology and taxonomic classification.</title>
        <authorList>
            <person name="Goeker M."/>
        </authorList>
    </citation>
    <scope>NUCLEOTIDE SEQUENCE [LARGE SCALE GENOMIC DNA]</scope>
    <source>
        <strain evidence="9 10">DSM 100911</strain>
    </source>
</reference>
<sequence length="247" mass="26128">MALAAMLAGGIDAIAGGGGLVMLPALFAAYPTTAAATLLGTNKATSVWGTAMAAWRYSQRVPLCWRTMLPAAASAFVASWAGAWTVTLLPSDVLRRLLPLVLLLVLLYTLSKKEFGRTHTPRFSGKKEVLFASLIAVSIGFYDGFFGPGTGSFFIFLLVRVLGYDFLHASVSAKLLNFSTNVAAIVLFGSKGHVWWPLALTLGAANVVGSLLGTHLALRHGAGFVRGIFIAAVGVLILKTGWDAFLR</sequence>
<gene>
    <name evidence="9" type="ORF">DFR45_102237</name>
</gene>
<organism evidence="9 10">
    <name type="scientific">Extensimonas vulgaris</name>
    <dbReference type="NCBI Taxonomy" id="1031594"/>
    <lineage>
        <taxon>Bacteria</taxon>
        <taxon>Pseudomonadati</taxon>
        <taxon>Pseudomonadota</taxon>
        <taxon>Betaproteobacteria</taxon>
        <taxon>Burkholderiales</taxon>
        <taxon>Comamonadaceae</taxon>
        <taxon>Extensimonas</taxon>
    </lineage>
</organism>
<feature type="transmembrane region" description="Helical" evidence="8">
    <location>
        <begin position="23"/>
        <end position="42"/>
    </location>
</feature>
<accession>A0A369ANZ5</accession>
<evidence type="ECO:0000256" key="8">
    <source>
        <dbReference type="RuleBase" id="RU363041"/>
    </source>
</evidence>
<dbReference type="Proteomes" id="UP000252174">
    <property type="component" value="Unassembled WGS sequence"/>
</dbReference>
<feature type="transmembrane region" description="Helical" evidence="8">
    <location>
        <begin position="93"/>
        <end position="110"/>
    </location>
</feature>
<keyword evidence="5 8" id="KW-0812">Transmembrane</keyword>
<evidence type="ECO:0000256" key="3">
    <source>
        <dbReference type="ARBA" id="ARBA00022448"/>
    </source>
</evidence>
<evidence type="ECO:0000256" key="6">
    <source>
        <dbReference type="ARBA" id="ARBA00022989"/>
    </source>
</evidence>
<comment type="caution">
    <text evidence="9">The sequence shown here is derived from an EMBL/GenBank/DDBJ whole genome shotgun (WGS) entry which is preliminary data.</text>
</comment>
<dbReference type="GO" id="GO:0005886">
    <property type="term" value="C:plasma membrane"/>
    <property type="evidence" value="ECO:0007669"/>
    <property type="project" value="UniProtKB-SubCell"/>
</dbReference>
<keyword evidence="6 8" id="KW-1133">Transmembrane helix</keyword>
<keyword evidence="7 8" id="KW-0472">Membrane</keyword>
<evidence type="ECO:0000256" key="4">
    <source>
        <dbReference type="ARBA" id="ARBA00022475"/>
    </source>
</evidence>
<feature type="transmembrane region" description="Helical" evidence="8">
    <location>
        <begin position="63"/>
        <end position="81"/>
    </location>
</feature>
<comment type="similarity">
    <text evidence="2 8">Belongs to the 4-toluene sulfonate uptake permease (TSUP) (TC 2.A.102) family.</text>
</comment>
<dbReference type="PANTHER" id="PTHR30269:SF0">
    <property type="entry name" value="MEMBRANE TRANSPORTER PROTEIN YFCA-RELATED"/>
    <property type="match status" value="1"/>
</dbReference>
<feature type="transmembrane region" description="Helical" evidence="8">
    <location>
        <begin position="195"/>
        <end position="218"/>
    </location>
</feature>
<evidence type="ECO:0000256" key="2">
    <source>
        <dbReference type="ARBA" id="ARBA00009142"/>
    </source>
</evidence>
<proteinExistence type="inferred from homology"/>
<evidence type="ECO:0000313" key="9">
    <source>
        <dbReference type="EMBL" id="RCX10835.1"/>
    </source>
</evidence>